<protein>
    <submittedName>
        <fullName evidence="2">Uncharacterized protein</fullName>
    </submittedName>
</protein>
<name>A0A0D0BR45_9AGAR</name>
<keyword evidence="1" id="KW-1133">Transmembrane helix</keyword>
<dbReference type="OrthoDB" id="3060195at2759"/>
<organism evidence="2 3">
    <name type="scientific">Collybiopsis luxurians FD-317 M1</name>
    <dbReference type="NCBI Taxonomy" id="944289"/>
    <lineage>
        <taxon>Eukaryota</taxon>
        <taxon>Fungi</taxon>
        <taxon>Dikarya</taxon>
        <taxon>Basidiomycota</taxon>
        <taxon>Agaricomycotina</taxon>
        <taxon>Agaricomycetes</taxon>
        <taxon>Agaricomycetidae</taxon>
        <taxon>Agaricales</taxon>
        <taxon>Marasmiineae</taxon>
        <taxon>Omphalotaceae</taxon>
        <taxon>Collybiopsis</taxon>
        <taxon>Collybiopsis luxurians</taxon>
    </lineage>
</organism>
<proteinExistence type="predicted"/>
<keyword evidence="3" id="KW-1185">Reference proteome</keyword>
<evidence type="ECO:0000256" key="1">
    <source>
        <dbReference type="SAM" id="Phobius"/>
    </source>
</evidence>
<keyword evidence="1" id="KW-0472">Membrane</keyword>
<keyword evidence="1" id="KW-0812">Transmembrane</keyword>
<dbReference type="Proteomes" id="UP000053593">
    <property type="component" value="Unassembled WGS sequence"/>
</dbReference>
<dbReference type="AlphaFoldDB" id="A0A0D0BR45"/>
<evidence type="ECO:0000313" key="2">
    <source>
        <dbReference type="EMBL" id="KIK52114.1"/>
    </source>
</evidence>
<dbReference type="EMBL" id="KN834848">
    <property type="protein sequence ID" value="KIK52114.1"/>
    <property type="molecule type" value="Genomic_DNA"/>
</dbReference>
<accession>A0A0D0BR45</accession>
<gene>
    <name evidence="2" type="ORF">GYMLUDRAFT_251468</name>
</gene>
<evidence type="ECO:0000313" key="3">
    <source>
        <dbReference type="Proteomes" id="UP000053593"/>
    </source>
</evidence>
<feature type="transmembrane region" description="Helical" evidence="1">
    <location>
        <begin position="20"/>
        <end position="40"/>
    </location>
</feature>
<reference evidence="2 3" key="1">
    <citation type="submission" date="2014-04" db="EMBL/GenBank/DDBJ databases">
        <title>Evolutionary Origins and Diversification of the Mycorrhizal Mutualists.</title>
        <authorList>
            <consortium name="DOE Joint Genome Institute"/>
            <consortium name="Mycorrhizal Genomics Consortium"/>
            <person name="Kohler A."/>
            <person name="Kuo A."/>
            <person name="Nagy L.G."/>
            <person name="Floudas D."/>
            <person name="Copeland A."/>
            <person name="Barry K.W."/>
            <person name="Cichocki N."/>
            <person name="Veneault-Fourrey C."/>
            <person name="LaButti K."/>
            <person name="Lindquist E.A."/>
            <person name="Lipzen A."/>
            <person name="Lundell T."/>
            <person name="Morin E."/>
            <person name="Murat C."/>
            <person name="Riley R."/>
            <person name="Ohm R."/>
            <person name="Sun H."/>
            <person name="Tunlid A."/>
            <person name="Henrissat B."/>
            <person name="Grigoriev I.V."/>
            <person name="Hibbett D.S."/>
            <person name="Martin F."/>
        </authorList>
    </citation>
    <scope>NUCLEOTIDE SEQUENCE [LARGE SCALE GENOMIC DNA]</scope>
    <source>
        <strain evidence="2 3">FD-317 M1</strain>
    </source>
</reference>
<sequence>MKRLGESSVAQVIVLDGSIYFLTMLITGVFTTTASLYGLFAESADSSYITIIIPFFDNLPNILISRLVLNLHAFTLFEEENRAAQVSRERQISGLQFATDSFLGNIGAPLDGGVMEEEEDIEEFGEN</sequence>
<dbReference type="HOGENOM" id="CLU_123995_1_0_1"/>